<evidence type="ECO:0000313" key="1">
    <source>
        <dbReference type="EMBL" id="AZN72734.1"/>
    </source>
</evidence>
<accession>A0A3Q8XQ39</accession>
<evidence type="ECO:0000313" key="2">
    <source>
        <dbReference type="Proteomes" id="UP000268192"/>
    </source>
</evidence>
<dbReference type="OrthoDB" id="7822067at2"/>
<name>A0A3Q8XQ39_9HYPH</name>
<dbReference type="KEGG" id="abaw:D5400_16930"/>
<evidence type="ECO:0008006" key="3">
    <source>
        <dbReference type="Google" id="ProtNLM"/>
    </source>
</evidence>
<keyword evidence="2" id="KW-1185">Reference proteome</keyword>
<dbReference type="EMBL" id="CP032509">
    <property type="protein sequence ID" value="AZN72734.1"/>
    <property type="molecule type" value="Genomic_DNA"/>
</dbReference>
<organism evidence="1 2">
    <name type="scientific">Georhizobium profundi</name>
    <dbReference type="NCBI Taxonomy" id="2341112"/>
    <lineage>
        <taxon>Bacteria</taxon>
        <taxon>Pseudomonadati</taxon>
        <taxon>Pseudomonadota</taxon>
        <taxon>Alphaproteobacteria</taxon>
        <taxon>Hyphomicrobiales</taxon>
        <taxon>Rhizobiaceae</taxon>
        <taxon>Georhizobium</taxon>
    </lineage>
</organism>
<sequence length="1501" mass="161243">MAIFSAIGGVIATSVLGLAAGTSAFAIASATIGGALAFGAKTLVNGYLNRRKSRNYSAVQGEVELGSNVPASTVYGKGKVKGHRIYYAKWGPGDKSNTDVFVLANGWCDGLEPYVYFYGQKHALYEIPPIGNEAKFYGVVGFENIISFRFYDGRPGQLADQRLVSFTANLGNPWKSTSVCAGLTYVIVERFYDEKFGNGRPEIEFVLRGLREYDPRHDSTVAGGEGEQRLDDPSTWVHTQNPAVHRLNYQLGVRGRISNRTIIGEGKSLGQLDLASYFASMNVCDTTIDGKPTYQASLIVTADDDHTEVLKEFDDAMAGYGLNRRGLSGVIAGAPQIPVLEITADDIDMGRAKQIKRRKSAFELYNHISGQFTSIEDQWNPASLTPVYVNADIAKDGRTRQTGNDFLQVTEPDIAQRLLAIRYRQQRLGGKYTVPVSRRVGLKVQEGLWVEAEGLDWLIVGWNCDTQFRFTLDLAETSASVYSDAGIEPGPVVVPSVSPVNPSLISTVANFSVDVGSITGPDGYEIPALLCRWTPPEDPSITEVRFEYVIGSDPAGATVYRDRCDNPEAGEYYITSEVVPFSRHTARATIRTVPDRLKTWTPWQTTADETGPFQVYPPGLIDQVNQSVEELLDWIGNPESPLIPLVDIVQENAAAIVEEATARQEAIQAEAGERIAGAASLAERFRRISNDQANIALLVAEQDFANYEAQEQLRRAIKVESDAITARYTEAITVAISGDGGIATRVQVLEVSSAALGAAISSEQTARITAVDALAQEISLISVGTNQQFDWQTIWNFDSTVEGWDGNGIPVWQGGFLRPADAASDPYVTSPRGIGALGTQYRQLRIGLRKVGSPTWKGFAWWRAAGVMTWSTEQRVSFPEPTFDASNFAVAIINPEWTGTIDQIRLDLSTAADASNYFLIDWVAIGRPSPGASQAALLAEQIARTTADSALAQDIAVLSVQLNDLNGYVAGQATILSDAVTSVEAIDELVTVLASQVDILNAAIPGKADSSVLDELAAEVEALGGGGFVSQARAIRSLRSALDNVALLVAEQDFANRQDSQNALQAVSNAYSTLDTYARAVDGRVDLQARRVDGVIVTLGQKADASVVTSQQAQITAQGNQLNSVAGALTTVQNQIPGLATQTVTNSLDSRITATENVNTSQQSAIVALNNSLTGKADASALSGLSTVVTQQGADINVLSDAVTAVSASVADKADVSAFNSLSAVVVAHDDTLVAYGQSIQSLTASMGGSSAEIRTKFEVQAGPAGYAARYALLARINSGDVFRQAGFFVDVPPDPIFPNRFVVIANQFVVTDGANNRRPFVFEDGVAYLDEIRARAGFIQQLVSEEAFIQNLTVGESNIGFKTITSNNSIASSGSYSGAAQNYVTVAVLDTPKIVGSFLQVDGQITLSTNGAQSSRATFQARIFRVDTQQEVWVTPFYQLVGQNQGPNSFPISIVRDFAMDNSESPGSAGQYVLQIANVNKGGSSTVTWNIAGKFLLWKK</sequence>
<protein>
    <recommendedName>
        <fullName evidence="3">Tip attachment protein J domain-containing protein</fullName>
    </recommendedName>
</protein>
<proteinExistence type="predicted"/>
<dbReference type="RefSeq" id="WP_126011062.1">
    <property type="nucleotide sequence ID" value="NZ_CP032509.1"/>
</dbReference>
<gene>
    <name evidence="1" type="ORF">D5400_16930</name>
</gene>
<reference evidence="1 2" key="1">
    <citation type="submission" date="2018-09" db="EMBL/GenBank/DDBJ databases">
        <title>Marinorhizobium profundi gen. nov., sp. nov., isolated from a deep-sea sediment sample from the New Britain Trench and proposal of Marinorhizobiaceae fam. nov. in the order Rhizobiales of the class Alphaproteobacteria.</title>
        <authorList>
            <person name="Cao J."/>
        </authorList>
    </citation>
    <scope>NUCLEOTIDE SEQUENCE [LARGE SCALE GENOMIC DNA]</scope>
    <source>
        <strain evidence="1 2">WS11</strain>
    </source>
</reference>
<dbReference type="Proteomes" id="UP000268192">
    <property type="component" value="Chromosome"/>
</dbReference>